<evidence type="ECO:0000313" key="6">
    <source>
        <dbReference type="EMBL" id="GFY75874.1"/>
    </source>
</evidence>
<dbReference type="InterPro" id="IPR013083">
    <property type="entry name" value="Znf_RING/FYVE/PHD"/>
</dbReference>
<dbReference type="Gene3D" id="3.30.40.10">
    <property type="entry name" value="Zinc/RING finger domain, C3HC4 (zinc finger)"/>
    <property type="match status" value="1"/>
</dbReference>
<evidence type="ECO:0000256" key="2">
    <source>
        <dbReference type="ARBA" id="ARBA00022771"/>
    </source>
</evidence>
<evidence type="ECO:0000256" key="1">
    <source>
        <dbReference type="ARBA" id="ARBA00022723"/>
    </source>
</evidence>
<dbReference type="InterPro" id="IPR001841">
    <property type="entry name" value="Znf_RING"/>
</dbReference>
<dbReference type="SUPFAM" id="SSF57850">
    <property type="entry name" value="RING/U-box"/>
    <property type="match status" value="1"/>
</dbReference>
<name>A0A8X7CJY9_9ARAC</name>
<reference evidence="6" key="1">
    <citation type="submission" date="2020-08" db="EMBL/GenBank/DDBJ databases">
        <title>Multicomponent nature underlies the extraordinary mechanical properties of spider dragline silk.</title>
        <authorList>
            <person name="Kono N."/>
            <person name="Nakamura H."/>
            <person name="Mori M."/>
            <person name="Yoshida Y."/>
            <person name="Ohtoshi R."/>
            <person name="Malay A.D."/>
            <person name="Moran D.A.P."/>
            <person name="Tomita M."/>
            <person name="Numata K."/>
            <person name="Arakawa K."/>
        </authorList>
    </citation>
    <scope>NUCLEOTIDE SEQUENCE</scope>
</reference>
<evidence type="ECO:0000313" key="7">
    <source>
        <dbReference type="Proteomes" id="UP000886998"/>
    </source>
</evidence>
<dbReference type="InterPro" id="IPR017907">
    <property type="entry name" value="Znf_RING_CS"/>
</dbReference>
<keyword evidence="2 4" id="KW-0863">Zinc-finger</keyword>
<accession>A0A8X7CJY9</accession>
<keyword evidence="7" id="KW-1185">Reference proteome</keyword>
<evidence type="ECO:0000256" key="3">
    <source>
        <dbReference type="ARBA" id="ARBA00022833"/>
    </source>
</evidence>
<keyword evidence="3" id="KW-0862">Zinc</keyword>
<sequence>MDQYDQYDSKIWKFLDATLEMQFLLISPAAKESKFALLMTRCVSMEFTMLQKVEVTGKPLSPLKTKTSPLETLKLTVGSFKKAVRSLPPGKEACTMCQEVIRKKRFFDERRFGLLRNCDHAICYGCVRKLCESPGDGVNLSQKSAVALGPVHCPECDVVSDEVAASSKWIVGEEKIDFFKSFNKNFRSDKMIKQITKDYKNLDVKANMLY</sequence>
<comment type="caution">
    <text evidence="6">The sequence shown here is derived from an EMBL/GenBank/DDBJ whole genome shotgun (WGS) entry which is preliminary data.</text>
</comment>
<keyword evidence="1" id="KW-0479">Metal-binding</keyword>
<evidence type="ECO:0000259" key="5">
    <source>
        <dbReference type="PROSITE" id="PS50089"/>
    </source>
</evidence>
<organism evidence="6 7">
    <name type="scientific">Trichonephila inaurata madagascariensis</name>
    <dbReference type="NCBI Taxonomy" id="2747483"/>
    <lineage>
        <taxon>Eukaryota</taxon>
        <taxon>Metazoa</taxon>
        <taxon>Ecdysozoa</taxon>
        <taxon>Arthropoda</taxon>
        <taxon>Chelicerata</taxon>
        <taxon>Arachnida</taxon>
        <taxon>Araneae</taxon>
        <taxon>Araneomorphae</taxon>
        <taxon>Entelegynae</taxon>
        <taxon>Araneoidea</taxon>
        <taxon>Nephilidae</taxon>
        <taxon>Trichonephila</taxon>
        <taxon>Trichonephila inaurata</taxon>
    </lineage>
</organism>
<proteinExistence type="predicted"/>
<dbReference type="AlphaFoldDB" id="A0A8X7CJY9"/>
<gene>
    <name evidence="6" type="primary">AVEN_61568_1</name>
    <name evidence="6" type="ORF">TNIN_401101</name>
</gene>
<dbReference type="PROSITE" id="PS00518">
    <property type="entry name" value="ZF_RING_1"/>
    <property type="match status" value="1"/>
</dbReference>
<dbReference type="OrthoDB" id="6434278at2759"/>
<protein>
    <recommendedName>
        <fullName evidence="5">RING-type domain-containing protein</fullName>
    </recommendedName>
</protein>
<dbReference type="EMBL" id="BMAV01021662">
    <property type="protein sequence ID" value="GFY75874.1"/>
    <property type="molecule type" value="Genomic_DNA"/>
</dbReference>
<dbReference type="PROSITE" id="PS50089">
    <property type="entry name" value="ZF_RING_2"/>
    <property type="match status" value="1"/>
</dbReference>
<dbReference type="Proteomes" id="UP000886998">
    <property type="component" value="Unassembled WGS sequence"/>
</dbReference>
<feature type="domain" description="RING-type" evidence="5">
    <location>
        <begin position="94"/>
        <end position="157"/>
    </location>
</feature>
<dbReference type="GO" id="GO:0008270">
    <property type="term" value="F:zinc ion binding"/>
    <property type="evidence" value="ECO:0007669"/>
    <property type="project" value="UniProtKB-KW"/>
</dbReference>
<evidence type="ECO:0000256" key="4">
    <source>
        <dbReference type="PROSITE-ProRule" id="PRU00175"/>
    </source>
</evidence>